<protein>
    <submittedName>
        <fullName evidence="2">Membrane protein</fullName>
    </submittedName>
</protein>
<organism evidence="2 3">
    <name type="scientific">Coprobacter secundus subsp. similis</name>
    <dbReference type="NCBI Taxonomy" id="2751153"/>
    <lineage>
        <taxon>Bacteria</taxon>
        <taxon>Pseudomonadati</taxon>
        <taxon>Bacteroidota</taxon>
        <taxon>Bacteroidia</taxon>
        <taxon>Bacteroidales</taxon>
        <taxon>Barnesiellaceae</taxon>
        <taxon>Coprobacter</taxon>
    </lineage>
</organism>
<proteinExistence type="predicted"/>
<reference evidence="3" key="1">
    <citation type="submission" date="2020-07" db="EMBL/GenBank/DDBJ databases">
        <title>Complete genome sequencing of Coprobacter sp. strain 2CBH44.</title>
        <authorList>
            <person name="Sakamoto M."/>
            <person name="Murakami T."/>
            <person name="Mori H."/>
        </authorList>
    </citation>
    <scope>NUCLEOTIDE SEQUENCE [LARGE SCALE GENOMIC DNA]</scope>
    <source>
        <strain evidence="3">2CBH44</strain>
    </source>
</reference>
<accession>A0A7G1HZ55</accession>
<feature type="domain" description="Putative beta-lactamase-inhibitor-like PepSY-like" evidence="1">
    <location>
        <begin position="64"/>
        <end position="145"/>
    </location>
</feature>
<dbReference type="AlphaFoldDB" id="A0A7G1HZ55"/>
<dbReference type="PROSITE" id="PS51257">
    <property type="entry name" value="PROKAR_LIPOPROTEIN"/>
    <property type="match status" value="1"/>
</dbReference>
<dbReference type="InterPro" id="IPR021533">
    <property type="entry name" value="PepSY-like"/>
</dbReference>
<evidence type="ECO:0000313" key="2">
    <source>
        <dbReference type="EMBL" id="BCI63724.1"/>
    </source>
</evidence>
<dbReference type="Proteomes" id="UP000594042">
    <property type="component" value="Chromosome"/>
</dbReference>
<evidence type="ECO:0000313" key="3">
    <source>
        <dbReference type="Proteomes" id="UP000594042"/>
    </source>
</evidence>
<dbReference type="SUPFAM" id="SSF160574">
    <property type="entry name" value="BT0923-like"/>
    <property type="match status" value="1"/>
</dbReference>
<dbReference type="Gene3D" id="3.40.1420.30">
    <property type="match status" value="1"/>
</dbReference>
<dbReference type="RefSeq" id="WP_200754765.1">
    <property type="nucleotide sequence ID" value="NZ_AP023322.1"/>
</dbReference>
<sequence>MITKFKQSVAKLFCFTILIMLTACDKEEIIPTERLPEPAQEFIQKYFSNNNILQVKYEKDGREKRYNVLFNSGDRIKFYKNGEWKNIECIASEVPNGIIPQAINNFVQNHHPDKKITKIEKEKRYIEIQLSNDIEIRFNKSYIFIGYDD</sequence>
<keyword evidence="3" id="KW-1185">Reference proteome</keyword>
<feature type="domain" description="Putative beta-lactamase-inhibitor-like PepSY-like" evidence="1">
    <location>
        <begin position="26"/>
        <end position="59"/>
    </location>
</feature>
<dbReference type="EMBL" id="AP023322">
    <property type="protein sequence ID" value="BCI63724.1"/>
    <property type="molecule type" value="Genomic_DNA"/>
</dbReference>
<dbReference type="Pfam" id="PF11396">
    <property type="entry name" value="PepSY_like"/>
    <property type="match status" value="2"/>
</dbReference>
<name>A0A7G1HZ55_9BACT</name>
<gene>
    <name evidence="2" type="ORF">Cop2CBH44_20770</name>
</gene>
<evidence type="ECO:0000259" key="1">
    <source>
        <dbReference type="Pfam" id="PF11396"/>
    </source>
</evidence>
<dbReference type="KEGG" id="copr:Cop2CBH44_20770"/>